<gene>
    <name evidence="2" type="primary">Hypp9494</name>
    <name evidence="2" type="ORF">BLAG_LOCUS26021</name>
</gene>
<reference evidence="2" key="1">
    <citation type="submission" date="2022-01" db="EMBL/GenBank/DDBJ databases">
        <authorList>
            <person name="Braso-Vives M."/>
        </authorList>
    </citation>
    <scope>NUCLEOTIDE SEQUENCE</scope>
</reference>
<dbReference type="Proteomes" id="UP000838412">
    <property type="component" value="Unassembled WGS sequence"/>
</dbReference>
<evidence type="ECO:0000313" key="3">
    <source>
        <dbReference type="Proteomes" id="UP000838412"/>
    </source>
</evidence>
<feature type="region of interest" description="Disordered" evidence="1">
    <location>
        <begin position="55"/>
        <end position="85"/>
    </location>
</feature>
<evidence type="ECO:0000313" key="2">
    <source>
        <dbReference type="EMBL" id="CAH1277181.1"/>
    </source>
</evidence>
<name>A0A8S4MMP6_BRALA</name>
<organism evidence="2 3">
    <name type="scientific">Branchiostoma lanceolatum</name>
    <name type="common">Common lancelet</name>
    <name type="synonym">Amphioxus lanceolatum</name>
    <dbReference type="NCBI Taxonomy" id="7740"/>
    <lineage>
        <taxon>Eukaryota</taxon>
        <taxon>Metazoa</taxon>
        <taxon>Chordata</taxon>
        <taxon>Cephalochordata</taxon>
        <taxon>Leptocardii</taxon>
        <taxon>Amphioxiformes</taxon>
        <taxon>Branchiostomatidae</taxon>
        <taxon>Branchiostoma</taxon>
    </lineage>
</organism>
<protein>
    <submittedName>
        <fullName evidence="2">Hypp9494 protein</fullName>
    </submittedName>
</protein>
<evidence type="ECO:0000256" key="1">
    <source>
        <dbReference type="SAM" id="MobiDB-lite"/>
    </source>
</evidence>
<keyword evidence="3" id="KW-1185">Reference proteome</keyword>
<sequence>MRDKYESAPQGQPYWGKLCPQRREKDYGEIHPLAKHEVFAADASFYSQQPSVFARQTTGAPPAGDTCHTPEQVPATHTSNISSRDRCPWSLFTDGLDG</sequence>
<dbReference type="AlphaFoldDB" id="A0A8S4MMP6"/>
<proteinExistence type="predicted"/>
<comment type="caution">
    <text evidence="2">The sequence shown here is derived from an EMBL/GenBank/DDBJ whole genome shotgun (WGS) entry which is preliminary data.</text>
</comment>
<dbReference type="EMBL" id="CAKMNS010000183">
    <property type="protein sequence ID" value="CAH1277181.1"/>
    <property type="molecule type" value="Genomic_DNA"/>
</dbReference>
<accession>A0A8S4MMP6</accession>